<dbReference type="EMBL" id="ACHF01000016">
    <property type="protein sequence ID" value="EEI64044.1"/>
    <property type="molecule type" value="Genomic_DNA"/>
</dbReference>
<keyword evidence="2" id="KW-1185">Reference proteome</keyword>
<proteinExistence type="predicted"/>
<reference evidence="1 2" key="1">
    <citation type="submission" date="2009-01" db="EMBL/GenBank/DDBJ databases">
        <authorList>
            <person name="Qin X."/>
            <person name="Bachman B."/>
            <person name="Battles P."/>
            <person name="Bell A."/>
            <person name="Bess C."/>
            <person name="Bickham C."/>
            <person name="Chaboub L."/>
            <person name="Chen D."/>
            <person name="Coyle M."/>
            <person name="Deiros D.R."/>
            <person name="Dinh H."/>
            <person name="Forbes L."/>
            <person name="Fowler G."/>
            <person name="Francisco L."/>
            <person name="Fu Q."/>
            <person name="Gubbala S."/>
            <person name="Hale W."/>
            <person name="Han Y."/>
            <person name="Hemphill L."/>
            <person name="Highlander S.K."/>
            <person name="Hirani K."/>
            <person name="Hogues M."/>
            <person name="Jackson L."/>
            <person name="Jakkamsetti A."/>
            <person name="Javaid M."/>
            <person name="Jiang H."/>
            <person name="Korchina V."/>
            <person name="Kovar C."/>
            <person name="Lara F."/>
            <person name="Lee S."/>
            <person name="Mata R."/>
            <person name="Mathew T."/>
            <person name="Moen C."/>
            <person name="Morales K."/>
            <person name="Munidasa M."/>
            <person name="Nazareth L."/>
            <person name="Ngo R."/>
            <person name="Nguyen L."/>
            <person name="Okwuonu G."/>
            <person name="Ongeri F."/>
            <person name="Patil S."/>
            <person name="Petrosino J."/>
            <person name="Pham C."/>
            <person name="Pham P."/>
            <person name="Pu L.-L."/>
            <person name="Puazo M."/>
            <person name="Raj R."/>
            <person name="Reid J."/>
            <person name="Rouhana J."/>
            <person name="Saada N."/>
            <person name="Shang Y."/>
            <person name="Simmons D."/>
            <person name="Thornton R."/>
            <person name="Warren J."/>
            <person name="Weissenberger G."/>
            <person name="Zhang J."/>
            <person name="Zhang L."/>
            <person name="Zhou C."/>
            <person name="Zhu D."/>
            <person name="Muzny D."/>
            <person name="Worley K."/>
            <person name="Gibbs R."/>
        </authorList>
    </citation>
    <scope>NUCLEOTIDE SEQUENCE [LARGE SCALE GENOMIC DNA]</scope>
    <source>
        <strain evidence="1 2">ATCC 51866</strain>
    </source>
</reference>
<accession>A0ABP2DXH0</accession>
<sequence length="60" mass="7123">MDWMDELRRGNTSACAEKRRIYLLDAVDARKYLRMRGEEHFRGLGVRAPKEIPPHARRRA</sequence>
<organism evidence="1 2">
    <name type="scientific">Corynebacterium glucuronolyticum ATCC 51866</name>
    <dbReference type="NCBI Taxonomy" id="548478"/>
    <lineage>
        <taxon>Bacteria</taxon>
        <taxon>Bacillati</taxon>
        <taxon>Actinomycetota</taxon>
        <taxon>Actinomycetes</taxon>
        <taxon>Mycobacteriales</taxon>
        <taxon>Corynebacteriaceae</taxon>
        <taxon>Corynebacterium</taxon>
    </lineage>
</organism>
<comment type="caution">
    <text evidence="1">The sequence shown here is derived from an EMBL/GenBank/DDBJ whole genome shotgun (WGS) entry which is preliminary data.</text>
</comment>
<protein>
    <submittedName>
        <fullName evidence="1">Uncharacterized protein</fullName>
    </submittedName>
</protein>
<dbReference type="Proteomes" id="UP000006237">
    <property type="component" value="Unassembled WGS sequence"/>
</dbReference>
<evidence type="ECO:0000313" key="1">
    <source>
        <dbReference type="EMBL" id="EEI64044.1"/>
    </source>
</evidence>
<name>A0ABP2DXH0_9CORY</name>
<evidence type="ECO:0000313" key="2">
    <source>
        <dbReference type="Proteomes" id="UP000006237"/>
    </source>
</evidence>
<gene>
    <name evidence="1" type="ORF">HMPREF0293_0489</name>
</gene>